<evidence type="ECO:0000313" key="7">
    <source>
        <dbReference type="EnsemblMetazoa" id="Aqu2.1.24778_001"/>
    </source>
</evidence>
<feature type="domain" description="Cystatin" evidence="6">
    <location>
        <begin position="4"/>
        <end position="100"/>
    </location>
</feature>
<gene>
    <name evidence="7" type="primary">105313691</name>
</gene>
<dbReference type="PANTHER" id="PTHR11414:SF21">
    <property type="entry name" value="CYSTATIN 14A, TANDEM DUPLICATE 1-RELATED"/>
    <property type="match status" value="1"/>
</dbReference>
<evidence type="ECO:0000256" key="5">
    <source>
        <dbReference type="ARBA" id="ARBA00022704"/>
    </source>
</evidence>
<dbReference type="PRINTS" id="PR00295">
    <property type="entry name" value="STEFINA"/>
</dbReference>
<evidence type="ECO:0000256" key="2">
    <source>
        <dbReference type="ARBA" id="ARBA00009403"/>
    </source>
</evidence>
<dbReference type="SUPFAM" id="SSF54403">
    <property type="entry name" value="Cystatin/monellin"/>
    <property type="match status" value="1"/>
</dbReference>
<keyword evidence="3" id="KW-0963">Cytoplasm</keyword>
<dbReference type="KEGG" id="aqu:105313691"/>
<evidence type="ECO:0000256" key="1">
    <source>
        <dbReference type="ARBA" id="ARBA00004496"/>
    </source>
</evidence>
<dbReference type="Pfam" id="PF00031">
    <property type="entry name" value="Cystatin"/>
    <property type="match status" value="1"/>
</dbReference>
<keyword evidence="4" id="KW-0646">Protease inhibitor</keyword>
<dbReference type="EnsemblMetazoa" id="Aqu2.1.24778_001">
    <property type="protein sequence ID" value="Aqu2.1.24778_001"/>
    <property type="gene ID" value="Aqu2.1.24778"/>
</dbReference>
<dbReference type="InParanoid" id="A0A1X7UAU2"/>
<dbReference type="OrthoDB" id="2429551at2759"/>
<dbReference type="STRING" id="400682.A0A1X7UAU2"/>
<proteinExistence type="inferred from homology"/>
<dbReference type="AlphaFoldDB" id="A0A1X7UAU2"/>
<dbReference type="FunFam" id="3.10.450.10:FF:000001">
    <property type="entry name" value="Cystatin-A"/>
    <property type="match status" value="1"/>
</dbReference>
<dbReference type="InterPro" id="IPR000010">
    <property type="entry name" value="Cystatin_dom"/>
</dbReference>
<dbReference type="OMA" id="DNRYMHL"/>
<protein>
    <recommendedName>
        <fullName evidence="6">Cystatin domain-containing protein</fullName>
    </recommendedName>
</protein>
<dbReference type="GO" id="GO:0004869">
    <property type="term" value="F:cysteine-type endopeptidase inhibitor activity"/>
    <property type="evidence" value="ECO:0007669"/>
    <property type="project" value="UniProtKB-KW"/>
</dbReference>
<sequence length="101" mass="11349">MEPTIPGEFVKERPADDGIQKIADKVKVAVEEQSGRKFTEFKAIAFRSQVVAGVNYIIKVCVGHGKNDYIMLRVFENLDGEVTLTSYELDKKKDDPIEVSD</sequence>
<name>A0A1X7UAU2_AMPQE</name>
<accession>A0A1X7UAU2</accession>
<keyword evidence="8" id="KW-1185">Reference proteome</keyword>
<reference evidence="7" key="2">
    <citation type="submission" date="2017-05" db="UniProtKB">
        <authorList>
            <consortium name="EnsemblMetazoa"/>
        </authorList>
    </citation>
    <scope>IDENTIFICATION</scope>
</reference>
<dbReference type="InterPro" id="IPR046350">
    <property type="entry name" value="Cystatin_sf"/>
</dbReference>
<reference evidence="8" key="1">
    <citation type="journal article" date="2010" name="Nature">
        <title>The Amphimedon queenslandica genome and the evolution of animal complexity.</title>
        <authorList>
            <person name="Srivastava M."/>
            <person name="Simakov O."/>
            <person name="Chapman J."/>
            <person name="Fahey B."/>
            <person name="Gauthier M.E."/>
            <person name="Mitros T."/>
            <person name="Richards G.S."/>
            <person name="Conaco C."/>
            <person name="Dacre M."/>
            <person name="Hellsten U."/>
            <person name="Larroux C."/>
            <person name="Putnam N.H."/>
            <person name="Stanke M."/>
            <person name="Adamska M."/>
            <person name="Darling A."/>
            <person name="Degnan S.M."/>
            <person name="Oakley T.H."/>
            <person name="Plachetzki D.C."/>
            <person name="Zhai Y."/>
            <person name="Adamski M."/>
            <person name="Calcino A."/>
            <person name="Cummins S.F."/>
            <person name="Goodstein D.M."/>
            <person name="Harris C."/>
            <person name="Jackson D.J."/>
            <person name="Leys S.P."/>
            <person name="Shu S."/>
            <person name="Woodcroft B.J."/>
            <person name="Vervoort M."/>
            <person name="Kosik K.S."/>
            <person name="Manning G."/>
            <person name="Degnan B.M."/>
            <person name="Rokhsar D.S."/>
        </authorList>
    </citation>
    <scope>NUCLEOTIDE SEQUENCE [LARGE SCALE GENOMIC DNA]</scope>
</reference>
<dbReference type="eggNOG" id="ENOG502SF2X">
    <property type="taxonomic scope" value="Eukaryota"/>
</dbReference>
<organism evidence="7">
    <name type="scientific">Amphimedon queenslandica</name>
    <name type="common">Sponge</name>
    <dbReference type="NCBI Taxonomy" id="400682"/>
    <lineage>
        <taxon>Eukaryota</taxon>
        <taxon>Metazoa</taxon>
        <taxon>Porifera</taxon>
        <taxon>Demospongiae</taxon>
        <taxon>Heteroscleromorpha</taxon>
        <taxon>Haplosclerida</taxon>
        <taxon>Niphatidae</taxon>
        <taxon>Amphimedon</taxon>
    </lineage>
</organism>
<dbReference type="InterPro" id="IPR001713">
    <property type="entry name" value="Prot_inh_stefin"/>
</dbReference>
<dbReference type="Proteomes" id="UP000007879">
    <property type="component" value="Unassembled WGS sequence"/>
</dbReference>
<dbReference type="SMART" id="SM00043">
    <property type="entry name" value="CY"/>
    <property type="match status" value="1"/>
</dbReference>
<dbReference type="CDD" id="cd00042">
    <property type="entry name" value="CY"/>
    <property type="match status" value="1"/>
</dbReference>
<dbReference type="PANTHER" id="PTHR11414">
    <property type="entry name" value="CYSTATIN FAMILY MEMBER"/>
    <property type="match status" value="1"/>
</dbReference>
<evidence type="ECO:0000259" key="6">
    <source>
        <dbReference type="SMART" id="SM00043"/>
    </source>
</evidence>
<dbReference type="EnsemblMetazoa" id="XM_011407329.2">
    <property type="protein sequence ID" value="XP_011405631.1"/>
    <property type="gene ID" value="LOC105313691"/>
</dbReference>
<keyword evidence="5" id="KW-0789">Thiol protease inhibitor</keyword>
<dbReference type="GO" id="GO:0005829">
    <property type="term" value="C:cytosol"/>
    <property type="evidence" value="ECO:0007669"/>
    <property type="project" value="TreeGrafter"/>
</dbReference>
<comment type="subcellular location">
    <subcellularLocation>
        <location evidence="1">Cytoplasm</location>
    </subcellularLocation>
</comment>
<evidence type="ECO:0000256" key="3">
    <source>
        <dbReference type="ARBA" id="ARBA00022490"/>
    </source>
</evidence>
<dbReference type="Gene3D" id="3.10.450.10">
    <property type="match status" value="1"/>
</dbReference>
<evidence type="ECO:0000256" key="4">
    <source>
        <dbReference type="ARBA" id="ARBA00022690"/>
    </source>
</evidence>
<comment type="similarity">
    <text evidence="2">Belongs to the cystatin family.</text>
</comment>
<evidence type="ECO:0000313" key="8">
    <source>
        <dbReference type="Proteomes" id="UP000007879"/>
    </source>
</evidence>